<sequence>MLLKDTEETWSASKGRRGHRARSEIKPTKAQSTEERSRLLREATQFMSNPYSALGDLEDTEADQLDSSEAGGSPRGLLLTPCSTDDI</sequence>
<evidence type="ECO:0000313" key="3">
    <source>
        <dbReference type="Proteomes" id="UP001066276"/>
    </source>
</evidence>
<name>A0AAV7U8D8_PLEWA</name>
<gene>
    <name evidence="2" type="ORF">NDU88_000727</name>
</gene>
<feature type="compositionally biased region" description="Acidic residues" evidence="1">
    <location>
        <begin position="56"/>
        <end position="66"/>
    </location>
</feature>
<proteinExistence type="predicted"/>
<keyword evidence="3" id="KW-1185">Reference proteome</keyword>
<evidence type="ECO:0000256" key="1">
    <source>
        <dbReference type="SAM" id="MobiDB-lite"/>
    </source>
</evidence>
<dbReference type="EMBL" id="JANPWB010000005">
    <property type="protein sequence ID" value="KAJ1183917.1"/>
    <property type="molecule type" value="Genomic_DNA"/>
</dbReference>
<protein>
    <submittedName>
        <fullName evidence="2">Uncharacterized protein</fullName>
    </submittedName>
</protein>
<dbReference type="Proteomes" id="UP001066276">
    <property type="component" value="Chromosome 3_1"/>
</dbReference>
<feature type="region of interest" description="Disordered" evidence="1">
    <location>
        <begin position="1"/>
        <end position="35"/>
    </location>
</feature>
<organism evidence="2 3">
    <name type="scientific">Pleurodeles waltl</name>
    <name type="common">Iberian ribbed newt</name>
    <dbReference type="NCBI Taxonomy" id="8319"/>
    <lineage>
        <taxon>Eukaryota</taxon>
        <taxon>Metazoa</taxon>
        <taxon>Chordata</taxon>
        <taxon>Craniata</taxon>
        <taxon>Vertebrata</taxon>
        <taxon>Euteleostomi</taxon>
        <taxon>Amphibia</taxon>
        <taxon>Batrachia</taxon>
        <taxon>Caudata</taxon>
        <taxon>Salamandroidea</taxon>
        <taxon>Salamandridae</taxon>
        <taxon>Pleurodelinae</taxon>
        <taxon>Pleurodeles</taxon>
    </lineage>
</organism>
<evidence type="ECO:0000313" key="2">
    <source>
        <dbReference type="EMBL" id="KAJ1183917.1"/>
    </source>
</evidence>
<reference evidence="2" key="1">
    <citation type="journal article" date="2022" name="bioRxiv">
        <title>Sequencing and chromosome-scale assembly of the giantPleurodeles waltlgenome.</title>
        <authorList>
            <person name="Brown T."/>
            <person name="Elewa A."/>
            <person name="Iarovenko S."/>
            <person name="Subramanian E."/>
            <person name="Araus A.J."/>
            <person name="Petzold A."/>
            <person name="Susuki M."/>
            <person name="Suzuki K.-i.T."/>
            <person name="Hayashi T."/>
            <person name="Toyoda A."/>
            <person name="Oliveira C."/>
            <person name="Osipova E."/>
            <person name="Leigh N.D."/>
            <person name="Simon A."/>
            <person name="Yun M.H."/>
        </authorList>
    </citation>
    <scope>NUCLEOTIDE SEQUENCE</scope>
    <source>
        <strain evidence="2">20211129_DDA</strain>
        <tissue evidence="2">Liver</tissue>
    </source>
</reference>
<feature type="region of interest" description="Disordered" evidence="1">
    <location>
        <begin position="50"/>
        <end position="87"/>
    </location>
</feature>
<comment type="caution">
    <text evidence="2">The sequence shown here is derived from an EMBL/GenBank/DDBJ whole genome shotgun (WGS) entry which is preliminary data.</text>
</comment>
<dbReference type="AlphaFoldDB" id="A0AAV7U8D8"/>
<feature type="compositionally biased region" description="Basic and acidic residues" evidence="1">
    <location>
        <begin position="21"/>
        <end position="35"/>
    </location>
</feature>
<accession>A0AAV7U8D8</accession>